<dbReference type="InterPro" id="IPR005829">
    <property type="entry name" value="Sugar_transporter_CS"/>
</dbReference>
<dbReference type="EMBL" id="JBHRYJ010000001">
    <property type="protein sequence ID" value="MFC3673995.1"/>
    <property type="molecule type" value="Genomic_DNA"/>
</dbReference>
<evidence type="ECO:0000259" key="8">
    <source>
        <dbReference type="PROSITE" id="PS50850"/>
    </source>
</evidence>
<reference evidence="10" key="1">
    <citation type="journal article" date="2019" name="Int. J. Syst. Evol. Microbiol.">
        <title>The Global Catalogue of Microorganisms (GCM) 10K type strain sequencing project: providing services to taxonomists for standard genome sequencing and annotation.</title>
        <authorList>
            <consortium name="The Broad Institute Genomics Platform"/>
            <consortium name="The Broad Institute Genome Sequencing Center for Infectious Disease"/>
            <person name="Wu L."/>
            <person name="Ma J."/>
        </authorList>
    </citation>
    <scope>NUCLEOTIDE SEQUENCE [LARGE SCALE GENOMIC DNA]</scope>
    <source>
        <strain evidence="10">KCTC 42182</strain>
    </source>
</reference>
<proteinExistence type="predicted"/>
<evidence type="ECO:0000256" key="5">
    <source>
        <dbReference type="ARBA" id="ARBA00022989"/>
    </source>
</evidence>
<feature type="transmembrane region" description="Helical" evidence="7">
    <location>
        <begin position="244"/>
        <end position="268"/>
    </location>
</feature>
<gene>
    <name evidence="9" type="ORF">ACFOOQ_00460</name>
</gene>
<dbReference type="PANTHER" id="PTHR43045:SF2">
    <property type="entry name" value="INNER MEMBRANE METABOLITE TRANSPORT PROTEIN YHJE"/>
    <property type="match status" value="1"/>
</dbReference>
<evidence type="ECO:0000313" key="9">
    <source>
        <dbReference type="EMBL" id="MFC3673995.1"/>
    </source>
</evidence>
<evidence type="ECO:0000256" key="4">
    <source>
        <dbReference type="ARBA" id="ARBA00022692"/>
    </source>
</evidence>
<dbReference type="SUPFAM" id="SSF103473">
    <property type="entry name" value="MFS general substrate transporter"/>
    <property type="match status" value="1"/>
</dbReference>
<accession>A0ABV7V9C3</accession>
<feature type="transmembrane region" description="Helical" evidence="7">
    <location>
        <begin position="338"/>
        <end position="360"/>
    </location>
</feature>
<protein>
    <submittedName>
        <fullName evidence="9">MFS transporter</fullName>
    </submittedName>
</protein>
<feature type="transmembrane region" description="Helical" evidence="7">
    <location>
        <begin position="399"/>
        <end position="419"/>
    </location>
</feature>
<dbReference type="InterPro" id="IPR020846">
    <property type="entry name" value="MFS_dom"/>
</dbReference>
<keyword evidence="4 7" id="KW-0812">Transmembrane</keyword>
<evidence type="ECO:0000256" key="7">
    <source>
        <dbReference type="SAM" id="Phobius"/>
    </source>
</evidence>
<dbReference type="PROSITE" id="PS00216">
    <property type="entry name" value="SUGAR_TRANSPORT_1"/>
    <property type="match status" value="1"/>
</dbReference>
<keyword evidence="10" id="KW-1185">Reference proteome</keyword>
<evidence type="ECO:0000256" key="6">
    <source>
        <dbReference type="ARBA" id="ARBA00023136"/>
    </source>
</evidence>
<evidence type="ECO:0000256" key="3">
    <source>
        <dbReference type="ARBA" id="ARBA00022475"/>
    </source>
</evidence>
<sequence length="426" mass="44879">MPPADAHHHGSVGPAETAIGVIIGRTSEFFDFFVYAIASVLVFPKLVFPYADPLTGTLYSFAIFALAFVARPVGTVVFMTIDRAYGRGAKLTVALFLLGASTVAVAFLPGFETIGAASALLLALFRIGQGLAMGGVWDGLASLLSLNAPAGRRGWFAMIPQLGAPLGLVVASGLFAYFIANLSPDDFFSWGWRYPFFVAFAINVVALFARLRIVMTVEYGKQFENRDLEPTPIIETLRMEGRNIIAGAFAPLASFALFHMVTVFPLSWIFLFTSQPPARFLTIELIGAAVGVAAMLASGLIADRIGRRQLLAGTAAAIAAFSGFAPQLLDGGDVGETLFMVLGFILLGLSFGQASGAVASNFSRTYRYTASALTSDLAWLFGAGFAPLAALLLASHFGLIASGAYLLSGSVCTLVALALSRSGASH</sequence>
<feature type="transmembrane region" description="Helical" evidence="7">
    <location>
        <begin position="32"/>
        <end position="51"/>
    </location>
</feature>
<dbReference type="Gene3D" id="1.20.1250.20">
    <property type="entry name" value="MFS general substrate transporter like domains"/>
    <property type="match status" value="2"/>
</dbReference>
<dbReference type="Proteomes" id="UP001595711">
    <property type="component" value="Unassembled WGS sequence"/>
</dbReference>
<dbReference type="PROSITE" id="PS50850">
    <property type="entry name" value="MFS"/>
    <property type="match status" value="1"/>
</dbReference>
<dbReference type="InterPro" id="IPR011701">
    <property type="entry name" value="MFS"/>
</dbReference>
<keyword evidence="2" id="KW-0813">Transport</keyword>
<comment type="caution">
    <text evidence="9">The sequence shown here is derived from an EMBL/GenBank/DDBJ whole genome shotgun (WGS) entry which is preliminary data.</text>
</comment>
<name>A0ABV7V9C3_9PROT</name>
<dbReference type="PANTHER" id="PTHR43045">
    <property type="entry name" value="SHIKIMATE TRANSPORTER"/>
    <property type="match status" value="1"/>
</dbReference>
<feature type="transmembrane region" description="Helical" evidence="7">
    <location>
        <begin position="280"/>
        <end position="302"/>
    </location>
</feature>
<comment type="subcellular location">
    <subcellularLocation>
        <location evidence="1">Cell membrane</location>
        <topology evidence="1">Multi-pass membrane protein</topology>
    </subcellularLocation>
</comment>
<feature type="transmembrane region" description="Helical" evidence="7">
    <location>
        <begin position="91"/>
        <end position="111"/>
    </location>
</feature>
<keyword evidence="3" id="KW-1003">Cell membrane</keyword>
<keyword evidence="5 7" id="KW-1133">Transmembrane helix</keyword>
<feature type="transmembrane region" description="Helical" evidence="7">
    <location>
        <begin position="155"/>
        <end position="180"/>
    </location>
</feature>
<organism evidence="9 10">
    <name type="scientific">Ferrovibrio xuzhouensis</name>
    <dbReference type="NCBI Taxonomy" id="1576914"/>
    <lineage>
        <taxon>Bacteria</taxon>
        <taxon>Pseudomonadati</taxon>
        <taxon>Pseudomonadota</taxon>
        <taxon>Alphaproteobacteria</taxon>
        <taxon>Rhodospirillales</taxon>
        <taxon>Rhodospirillaceae</taxon>
        <taxon>Ferrovibrio</taxon>
    </lineage>
</organism>
<evidence type="ECO:0000313" key="10">
    <source>
        <dbReference type="Proteomes" id="UP001595711"/>
    </source>
</evidence>
<feature type="transmembrane region" description="Helical" evidence="7">
    <location>
        <begin position="372"/>
        <end position="393"/>
    </location>
</feature>
<dbReference type="RefSeq" id="WP_379720126.1">
    <property type="nucleotide sequence ID" value="NZ_JBHRYJ010000001.1"/>
</dbReference>
<dbReference type="InterPro" id="IPR036259">
    <property type="entry name" value="MFS_trans_sf"/>
</dbReference>
<evidence type="ECO:0000256" key="1">
    <source>
        <dbReference type="ARBA" id="ARBA00004651"/>
    </source>
</evidence>
<evidence type="ECO:0000256" key="2">
    <source>
        <dbReference type="ARBA" id="ARBA00022448"/>
    </source>
</evidence>
<feature type="domain" description="Major facilitator superfamily (MFS) profile" evidence="8">
    <location>
        <begin position="17"/>
        <end position="426"/>
    </location>
</feature>
<feature type="transmembrane region" description="Helical" evidence="7">
    <location>
        <begin position="57"/>
        <end position="79"/>
    </location>
</feature>
<feature type="transmembrane region" description="Helical" evidence="7">
    <location>
        <begin position="117"/>
        <end position="143"/>
    </location>
</feature>
<keyword evidence="6 7" id="KW-0472">Membrane</keyword>
<feature type="transmembrane region" description="Helical" evidence="7">
    <location>
        <begin position="192"/>
        <end position="211"/>
    </location>
</feature>
<dbReference type="Pfam" id="PF07690">
    <property type="entry name" value="MFS_1"/>
    <property type="match status" value="1"/>
</dbReference>
<feature type="transmembrane region" description="Helical" evidence="7">
    <location>
        <begin position="309"/>
        <end position="326"/>
    </location>
</feature>